<gene>
    <name evidence="2" type="ORF">FEM01_13595</name>
</gene>
<accession>A0A5R8Z514</accession>
<dbReference type="AlphaFoldDB" id="A0A5R8Z514"/>
<protein>
    <recommendedName>
        <fullName evidence="1">DRF autoregulatory domain-containing protein</fullName>
    </recommendedName>
</protein>
<reference evidence="2 3" key="1">
    <citation type="submission" date="2019-05" db="EMBL/GenBank/DDBJ databases">
        <title>Pseudomonas sp. SC006 isolated from lettuce that can produce HBGAs.</title>
        <authorList>
            <person name="Wang D."/>
            <person name="Liao N."/>
            <person name="Liu D."/>
            <person name="Zhang Z."/>
            <person name="Zou S."/>
        </authorList>
    </citation>
    <scope>NUCLEOTIDE SEQUENCE [LARGE SCALE GENOMIC DNA]</scope>
    <source>
        <strain evidence="2 3">SC006</strain>
    </source>
</reference>
<evidence type="ECO:0000259" key="1">
    <source>
        <dbReference type="Pfam" id="PF06345"/>
    </source>
</evidence>
<organism evidence="2 3">
    <name type="scientific">Pseudomonas mosselii</name>
    <dbReference type="NCBI Taxonomy" id="78327"/>
    <lineage>
        <taxon>Bacteria</taxon>
        <taxon>Pseudomonadati</taxon>
        <taxon>Pseudomonadota</taxon>
        <taxon>Gammaproteobacteria</taxon>
        <taxon>Pseudomonadales</taxon>
        <taxon>Pseudomonadaceae</taxon>
        <taxon>Pseudomonas</taxon>
    </lineage>
</organism>
<evidence type="ECO:0000313" key="2">
    <source>
        <dbReference type="EMBL" id="TLP60227.1"/>
    </source>
</evidence>
<name>A0A5R8Z514_9PSED</name>
<comment type="caution">
    <text evidence="2">The sequence shown here is derived from an EMBL/GenBank/DDBJ whole genome shotgun (WGS) entry which is preliminary data.</text>
</comment>
<dbReference type="InterPro" id="IPR010465">
    <property type="entry name" value="Drf_DAD"/>
</dbReference>
<dbReference type="Pfam" id="PF06345">
    <property type="entry name" value="Drf_DAD"/>
    <property type="match status" value="1"/>
</dbReference>
<sequence>MPSSAERPLLARMKARCVTGCCGVMDDLLEALRTGKPGCQG</sequence>
<evidence type="ECO:0000313" key="3">
    <source>
        <dbReference type="Proteomes" id="UP000309819"/>
    </source>
</evidence>
<proteinExistence type="predicted"/>
<dbReference type="EMBL" id="VAUO01000005">
    <property type="protein sequence ID" value="TLP60227.1"/>
    <property type="molecule type" value="Genomic_DNA"/>
</dbReference>
<keyword evidence="3" id="KW-1185">Reference proteome</keyword>
<feature type="domain" description="DRF autoregulatory" evidence="1">
    <location>
        <begin position="23"/>
        <end position="36"/>
    </location>
</feature>
<dbReference type="Proteomes" id="UP000309819">
    <property type="component" value="Unassembled WGS sequence"/>
</dbReference>